<dbReference type="PANTHER" id="PTHR13400">
    <property type="entry name" value="CHEMOKINE C-C MOTIF RECEPTOR 1"/>
    <property type="match status" value="1"/>
</dbReference>
<keyword evidence="3" id="KW-1185">Reference proteome</keyword>
<reference evidence="2" key="1">
    <citation type="submission" date="2021-02" db="EMBL/GenBank/DDBJ databases">
        <authorList>
            <person name="Nowell W R."/>
        </authorList>
    </citation>
    <scope>NUCLEOTIDE SEQUENCE</scope>
    <source>
        <strain evidence="2">Ploen Becks lab</strain>
    </source>
</reference>
<comment type="caution">
    <text evidence="2">The sequence shown here is derived from an EMBL/GenBank/DDBJ whole genome shotgun (WGS) entry which is preliminary data.</text>
</comment>
<dbReference type="AlphaFoldDB" id="A0A813M241"/>
<name>A0A813M241_9BILA</name>
<evidence type="ECO:0000313" key="2">
    <source>
        <dbReference type="EMBL" id="CAF0704907.1"/>
    </source>
</evidence>
<dbReference type="EMBL" id="CAJNOC010000009">
    <property type="protein sequence ID" value="CAF0704907.1"/>
    <property type="molecule type" value="Genomic_DNA"/>
</dbReference>
<proteinExistence type="predicted"/>
<dbReference type="Pfam" id="PF13270">
    <property type="entry name" value="CCDC28"/>
    <property type="match status" value="1"/>
</dbReference>
<evidence type="ECO:0000313" key="3">
    <source>
        <dbReference type="Proteomes" id="UP000663879"/>
    </source>
</evidence>
<feature type="region of interest" description="Disordered" evidence="1">
    <location>
        <begin position="89"/>
        <end position="112"/>
    </location>
</feature>
<accession>A0A813M241</accession>
<organism evidence="2 3">
    <name type="scientific">Brachionus calyciflorus</name>
    <dbReference type="NCBI Taxonomy" id="104777"/>
    <lineage>
        <taxon>Eukaryota</taxon>
        <taxon>Metazoa</taxon>
        <taxon>Spiralia</taxon>
        <taxon>Gnathifera</taxon>
        <taxon>Rotifera</taxon>
        <taxon>Eurotatoria</taxon>
        <taxon>Monogononta</taxon>
        <taxon>Pseudotrocha</taxon>
        <taxon>Ploima</taxon>
        <taxon>Brachionidae</taxon>
        <taxon>Brachionus</taxon>
    </lineage>
</organism>
<feature type="region of interest" description="Disordered" evidence="1">
    <location>
        <begin position="1"/>
        <end position="22"/>
    </location>
</feature>
<dbReference type="OrthoDB" id="9977011at2759"/>
<dbReference type="PANTHER" id="PTHR13400:SF4">
    <property type="entry name" value="COILED-COIL DOMAIN-CONTAINING PROTEIN 28A-LIKE PROTEIN"/>
    <property type="match status" value="1"/>
</dbReference>
<dbReference type="InterPro" id="IPR025271">
    <property type="entry name" value="CCDC28"/>
</dbReference>
<sequence length="138" mass="16524">MNNSKLTPQSHNQPRQPSLHSPKIELLPRIEHQFFSRMPDINSVESDLMKLLNEFSDTRLKKYGTNEIHEKLFKKMDSIRDKQERIAKNHFEQDERLSESKIEGEDQKAQSMRDLEELTRQLEELNNSIHELHEFHFN</sequence>
<evidence type="ECO:0000256" key="1">
    <source>
        <dbReference type="SAM" id="MobiDB-lite"/>
    </source>
</evidence>
<dbReference type="Proteomes" id="UP000663879">
    <property type="component" value="Unassembled WGS sequence"/>
</dbReference>
<protein>
    <submittedName>
        <fullName evidence="2">Uncharacterized protein</fullName>
    </submittedName>
</protein>
<gene>
    <name evidence="2" type="ORF">OXX778_LOCUS207</name>
</gene>
<feature type="compositionally biased region" description="Polar residues" evidence="1">
    <location>
        <begin position="1"/>
        <end position="19"/>
    </location>
</feature>